<dbReference type="Gene3D" id="2.170.130.30">
    <property type="match status" value="1"/>
</dbReference>
<dbReference type="OrthoDB" id="2870483at2"/>
<dbReference type="EMBL" id="SHGT01000071">
    <property type="protein sequence ID" value="TAA08346.1"/>
    <property type="molecule type" value="Genomic_DNA"/>
</dbReference>
<evidence type="ECO:0000259" key="2">
    <source>
        <dbReference type="Pfam" id="PF14478"/>
    </source>
</evidence>
<feature type="domain" description="Transcobalamin-like C-terminal" evidence="2">
    <location>
        <begin position="53"/>
        <end position="118"/>
    </location>
</feature>
<gene>
    <name evidence="3" type="ORF">EXW74_08835</name>
</gene>
<evidence type="ECO:0000313" key="3">
    <source>
        <dbReference type="EMBL" id="TAA08346.1"/>
    </source>
</evidence>
<organism evidence="3 4">
    <name type="scientific">Streptococcus parasuis</name>
    <dbReference type="NCBI Taxonomy" id="1501662"/>
    <lineage>
        <taxon>Bacteria</taxon>
        <taxon>Bacillati</taxon>
        <taxon>Bacillota</taxon>
        <taxon>Bacilli</taxon>
        <taxon>Lactobacillales</taxon>
        <taxon>Streptococcaceae</taxon>
        <taxon>Streptococcus</taxon>
    </lineage>
</organism>
<reference evidence="3 4" key="1">
    <citation type="submission" date="2019-02" db="EMBL/GenBank/DDBJ databases">
        <title>First genome of the species Streptococcus parasuis.</title>
        <authorList>
            <person name="Stevens M.J.A."/>
            <person name="Stephan R."/>
        </authorList>
    </citation>
    <scope>NUCLEOTIDE SEQUENCE [LARGE SCALE GENOMIC DNA]</scope>
    <source>
        <strain evidence="3 4">4253</strain>
    </source>
</reference>
<proteinExistence type="predicted"/>
<evidence type="ECO:0000313" key="4">
    <source>
        <dbReference type="Proteomes" id="UP000291525"/>
    </source>
</evidence>
<dbReference type="AlphaFoldDB" id="A0A4Q8KZX6"/>
<comment type="caution">
    <text evidence="3">The sequence shown here is derived from an EMBL/GenBank/DDBJ whole genome shotgun (WGS) entry which is preliminary data.</text>
</comment>
<sequence length="121" mass="13448">MKKISILLTLFLTFLLGACANISSQTSGSTIDITLQITNKDQVNRQEVTAKQGDSVMNILKAHHDIEEDNGLITKIDGISQDTSTNTYWMYKVNGKLAEKGANDLKVSDGDEIEFYLETFE</sequence>
<protein>
    <submittedName>
        <fullName evidence="3">DUF4430 domain-containing protein</fullName>
    </submittedName>
</protein>
<feature type="chain" id="PRO_5039643310" evidence="1">
    <location>
        <begin position="21"/>
        <end position="121"/>
    </location>
</feature>
<dbReference type="Pfam" id="PF14478">
    <property type="entry name" value="DUF4430"/>
    <property type="match status" value="1"/>
</dbReference>
<dbReference type="RefSeq" id="WP_130555575.1">
    <property type="nucleotide sequence ID" value="NZ_SHGT01000071.1"/>
</dbReference>
<dbReference type="PROSITE" id="PS51257">
    <property type="entry name" value="PROKAR_LIPOPROTEIN"/>
    <property type="match status" value="1"/>
</dbReference>
<dbReference type="InterPro" id="IPR027954">
    <property type="entry name" value="Transcobalamin-like_C"/>
</dbReference>
<evidence type="ECO:0000256" key="1">
    <source>
        <dbReference type="SAM" id="SignalP"/>
    </source>
</evidence>
<keyword evidence="1" id="KW-0732">Signal</keyword>
<feature type="signal peptide" evidence="1">
    <location>
        <begin position="1"/>
        <end position="20"/>
    </location>
</feature>
<accession>A0A4Q8KZX6</accession>
<name>A0A4Q8KZX6_9STRE</name>
<dbReference type="Proteomes" id="UP000291525">
    <property type="component" value="Unassembled WGS sequence"/>
</dbReference>